<evidence type="ECO:0000313" key="1">
    <source>
        <dbReference type="EMBL" id="WAX57914.1"/>
    </source>
</evidence>
<protein>
    <submittedName>
        <fullName evidence="1">DinB family protein</fullName>
    </submittedName>
</protein>
<dbReference type="Gene3D" id="1.20.120.450">
    <property type="entry name" value="dinb family like domain"/>
    <property type="match status" value="1"/>
</dbReference>
<gene>
    <name evidence="1" type="ORF">M6B22_03900</name>
</gene>
<dbReference type="EMBL" id="CP097463">
    <property type="protein sequence ID" value="WAX57914.1"/>
    <property type="molecule type" value="Genomic_DNA"/>
</dbReference>
<keyword evidence="2" id="KW-1185">Reference proteome</keyword>
<dbReference type="Pfam" id="PF04978">
    <property type="entry name" value="MST"/>
    <property type="match status" value="1"/>
</dbReference>
<evidence type="ECO:0000313" key="2">
    <source>
        <dbReference type="Proteomes" id="UP001164693"/>
    </source>
</evidence>
<reference evidence="1" key="1">
    <citation type="submission" date="2022-05" db="EMBL/GenBank/DDBJ databases">
        <title>Jatrophihabitans sp. SB3-54 whole genome sequence.</title>
        <authorList>
            <person name="Suh M.K."/>
            <person name="Eom M.K."/>
            <person name="Kim J.S."/>
            <person name="Kim H.S."/>
            <person name="Do H.E."/>
            <person name="Shin Y.K."/>
            <person name="Lee J.-S."/>
        </authorList>
    </citation>
    <scope>NUCLEOTIDE SEQUENCE</scope>
    <source>
        <strain evidence="1">SB3-54</strain>
    </source>
</reference>
<sequence length="150" mass="16811">MITVEQFCFYTDRALDAQIEILRDLGDRLVNSRPDLPGANSPYVIVNHCLAVMEYWGGHVVAGRESHRDRPGEFTASGSAFELIERAQRARTQLRDDLATMDPAAPPRELPGWDLAPEEATQGAVMLHVYEELAQHLGQLELTRDILRTA</sequence>
<dbReference type="SUPFAM" id="SSF109854">
    <property type="entry name" value="DinB/YfiT-like putative metalloenzymes"/>
    <property type="match status" value="1"/>
</dbReference>
<dbReference type="RefSeq" id="WP_269444463.1">
    <property type="nucleotide sequence ID" value="NZ_CP097463.1"/>
</dbReference>
<dbReference type="InterPro" id="IPR034660">
    <property type="entry name" value="DinB/YfiT-like"/>
</dbReference>
<accession>A0ABY7K3J7</accession>
<proteinExistence type="predicted"/>
<organism evidence="1 2">
    <name type="scientific">Jatrophihabitans cynanchi</name>
    <dbReference type="NCBI Taxonomy" id="2944128"/>
    <lineage>
        <taxon>Bacteria</taxon>
        <taxon>Bacillati</taxon>
        <taxon>Actinomycetota</taxon>
        <taxon>Actinomycetes</taxon>
        <taxon>Jatrophihabitantales</taxon>
        <taxon>Jatrophihabitantaceae</taxon>
        <taxon>Jatrophihabitans</taxon>
    </lineage>
</organism>
<name>A0ABY7K3J7_9ACTN</name>
<dbReference type="Proteomes" id="UP001164693">
    <property type="component" value="Chromosome"/>
</dbReference>
<dbReference type="InterPro" id="IPR007061">
    <property type="entry name" value="MST-like"/>
</dbReference>